<dbReference type="EC" id="2.7.7.7" evidence="1"/>
<dbReference type="NCBIfam" id="TIGR00678">
    <property type="entry name" value="holB"/>
    <property type="match status" value="1"/>
</dbReference>
<dbReference type="GO" id="GO:0006261">
    <property type="term" value="P:DNA-templated DNA replication"/>
    <property type="evidence" value="ECO:0007669"/>
    <property type="project" value="TreeGrafter"/>
</dbReference>
<protein>
    <recommendedName>
        <fullName evidence="2">DNA polymerase III subunit delta'</fullName>
        <ecNumber evidence="1">2.7.7.7</ecNumber>
    </recommendedName>
</protein>
<evidence type="ECO:0000256" key="6">
    <source>
        <dbReference type="ARBA" id="ARBA00022932"/>
    </source>
</evidence>
<dbReference type="GO" id="GO:0003677">
    <property type="term" value="F:DNA binding"/>
    <property type="evidence" value="ECO:0007669"/>
    <property type="project" value="InterPro"/>
</dbReference>
<evidence type="ECO:0000256" key="4">
    <source>
        <dbReference type="ARBA" id="ARBA00022695"/>
    </source>
</evidence>
<dbReference type="PANTHER" id="PTHR11669:SF8">
    <property type="entry name" value="DNA POLYMERASE III SUBUNIT DELTA"/>
    <property type="match status" value="1"/>
</dbReference>
<dbReference type="Proteomes" id="UP000248066">
    <property type="component" value="Unassembled WGS sequence"/>
</dbReference>
<dbReference type="InterPro" id="IPR015199">
    <property type="entry name" value="DNA_pol_III_delta_C"/>
</dbReference>
<keyword evidence="3" id="KW-0808">Transferase</keyword>
<organism evidence="9 10">
    <name type="scientific">Alteribacter lacisalsi</name>
    <dbReference type="NCBI Taxonomy" id="2045244"/>
    <lineage>
        <taxon>Bacteria</taxon>
        <taxon>Bacillati</taxon>
        <taxon>Bacillota</taxon>
        <taxon>Bacilli</taxon>
        <taxon>Bacillales</taxon>
        <taxon>Bacillaceae</taxon>
        <taxon>Alteribacter</taxon>
    </lineage>
</organism>
<dbReference type="GO" id="GO:0008408">
    <property type="term" value="F:3'-5' exonuclease activity"/>
    <property type="evidence" value="ECO:0007669"/>
    <property type="project" value="InterPro"/>
</dbReference>
<evidence type="ECO:0000256" key="1">
    <source>
        <dbReference type="ARBA" id="ARBA00012417"/>
    </source>
</evidence>
<dbReference type="OrthoDB" id="9810148at2"/>
<dbReference type="SUPFAM" id="SSF52540">
    <property type="entry name" value="P-loop containing nucleoside triphosphate hydrolases"/>
    <property type="match status" value="1"/>
</dbReference>
<name>A0A2W0H0Z7_9BACI</name>
<keyword evidence="10" id="KW-1185">Reference proteome</keyword>
<keyword evidence="6" id="KW-0239">DNA-directed DNA polymerase</keyword>
<dbReference type="GO" id="GO:0009360">
    <property type="term" value="C:DNA polymerase III complex"/>
    <property type="evidence" value="ECO:0007669"/>
    <property type="project" value="InterPro"/>
</dbReference>
<accession>A0A2W0H0Z7</accession>
<dbReference type="InterPro" id="IPR027417">
    <property type="entry name" value="P-loop_NTPase"/>
</dbReference>
<evidence type="ECO:0000256" key="7">
    <source>
        <dbReference type="ARBA" id="ARBA00049244"/>
    </source>
</evidence>
<dbReference type="NCBIfam" id="NF005972">
    <property type="entry name" value="PRK08058.1"/>
    <property type="match status" value="1"/>
</dbReference>
<dbReference type="RefSeq" id="WP_110521882.1">
    <property type="nucleotide sequence ID" value="NZ_PDOF01000005.1"/>
</dbReference>
<dbReference type="FunFam" id="3.40.50.300:FF:001255">
    <property type="entry name" value="DNA polymerase III subunit delta"/>
    <property type="match status" value="1"/>
</dbReference>
<reference evidence="9 10" key="1">
    <citation type="submission" date="2017-10" db="EMBL/GenBank/DDBJ databases">
        <title>Bacillus sp. nov., a halophilic bacterium isolated from a Yangshapao Lake.</title>
        <authorList>
            <person name="Wang H."/>
        </authorList>
    </citation>
    <scope>NUCLEOTIDE SEQUENCE [LARGE SCALE GENOMIC DNA]</scope>
    <source>
        <strain evidence="9 10">YSP-3</strain>
    </source>
</reference>
<comment type="catalytic activity">
    <reaction evidence="7">
        <text>DNA(n) + a 2'-deoxyribonucleoside 5'-triphosphate = DNA(n+1) + diphosphate</text>
        <dbReference type="Rhea" id="RHEA:22508"/>
        <dbReference type="Rhea" id="RHEA-COMP:17339"/>
        <dbReference type="Rhea" id="RHEA-COMP:17340"/>
        <dbReference type="ChEBI" id="CHEBI:33019"/>
        <dbReference type="ChEBI" id="CHEBI:61560"/>
        <dbReference type="ChEBI" id="CHEBI:173112"/>
        <dbReference type="EC" id="2.7.7.7"/>
    </reaction>
</comment>
<dbReference type="Pfam" id="PF13177">
    <property type="entry name" value="DNA_pol3_delta2"/>
    <property type="match status" value="1"/>
</dbReference>
<evidence type="ECO:0000259" key="8">
    <source>
        <dbReference type="Pfam" id="PF09115"/>
    </source>
</evidence>
<dbReference type="InterPro" id="IPR004622">
    <property type="entry name" value="DNA_pol_HolB"/>
</dbReference>
<evidence type="ECO:0000313" key="9">
    <source>
        <dbReference type="EMBL" id="PYZ95453.1"/>
    </source>
</evidence>
<dbReference type="AlphaFoldDB" id="A0A2W0H0Z7"/>
<dbReference type="Pfam" id="PF09115">
    <property type="entry name" value="DNApol3-delta_C"/>
    <property type="match status" value="1"/>
</dbReference>
<comment type="caution">
    <text evidence="9">The sequence shown here is derived from an EMBL/GenBank/DDBJ whole genome shotgun (WGS) entry which is preliminary data.</text>
</comment>
<dbReference type="Gene3D" id="3.40.50.300">
    <property type="entry name" value="P-loop containing nucleotide triphosphate hydrolases"/>
    <property type="match status" value="1"/>
</dbReference>
<dbReference type="InterPro" id="IPR050238">
    <property type="entry name" value="DNA_Rep/Repair_Clamp_Loader"/>
</dbReference>
<evidence type="ECO:0000256" key="3">
    <source>
        <dbReference type="ARBA" id="ARBA00022679"/>
    </source>
</evidence>
<sequence length="328" mass="37477">MNWEQLAATQPTVVKMLTNSLKKNRLAHAYLFEGGRGTGKQQTAVQLARAFFCRHSSEGEPCGECGDCRRILSGNHPDVHTIRPDGQTIKVDQIRHLKKEFSFRGMESKKKVYLVSEAEKMSASAANSILKFLEEPDGEALAVLMTSQYHRILKTIVSRSQVLSFAPLSPDRLVRQMVKEEVPEVQARVAAQLTSDIEEAKTLCSDNWIAQARTKVIQLTDEVFKRPRYAFLMLQDGWLGFFKEKNEIQTGLDLLMIWYRDVIRTQLDQQDELVFFDQEERLRDEALKTSQTKLGHNLTAILNAKRRLEANTSPQLVMEQLLLRLQEG</sequence>
<proteinExistence type="predicted"/>
<dbReference type="GO" id="GO:0003887">
    <property type="term" value="F:DNA-directed DNA polymerase activity"/>
    <property type="evidence" value="ECO:0007669"/>
    <property type="project" value="UniProtKB-KW"/>
</dbReference>
<evidence type="ECO:0000256" key="5">
    <source>
        <dbReference type="ARBA" id="ARBA00022705"/>
    </source>
</evidence>
<dbReference type="PANTHER" id="PTHR11669">
    <property type="entry name" value="REPLICATION FACTOR C / DNA POLYMERASE III GAMMA-TAU SUBUNIT"/>
    <property type="match status" value="1"/>
</dbReference>
<keyword evidence="4" id="KW-0548">Nucleotidyltransferase</keyword>
<feature type="domain" description="DNA polymerase III delta subunit C-terminal" evidence="8">
    <location>
        <begin position="242"/>
        <end position="326"/>
    </location>
</feature>
<dbReference type="EMBL" id="PDOF01000005">
    <property type="protein sequence ID" value="PYZ95453.1"/>
    <property type="molecule type" value="Genomic_DNA"/>
</dbReference>
<keyword evidence="5" id="KW-0235">DNA replication</keyword>
<evidence type="ECO:0000256" key="2">
    <source>
        <dbReference type="ARBA" id="ARBA00014363"/>
    </source>
</evidence>
<gene>
    <name evidence="9" type="ORF">CR205_19770</name>
</gene>
<evidence type="ECO:0000313" key="10">
    <source>
        <dbReference type="Proteomes" id="UP000248066"/>
    </source>
</evidence>